<evidence type="ECO:0000313" key="3">
    <source>
        <dbReference type="Proteomes" id="UP000502677"/>
    </source>
</evidence>
<dbReference type="Proteomes" id="UP000502677">
    <property type="component" value="Chromosome"/>
</dbReference>
<dbReference type="InterPro" id="IPR023631">
    <property type="entry name" value="Amidase_dom"/>
</dbReference>
<proteinExistence type="predicted"/>
<sequence>MPNPPLSPTASVAPTASIAEIRSQLRAGSFTAVELLEQHLARVARHPELNAIVVPNPRAREEAEESDRRLRSGSARPLEGVPFTVKDSYMVKDLTVASGSPAFKDLVAQWDAFTVAKLREAGAVLIGKTNMPPMADGGMQRGVYGRAESPFNREYLAAAYGSGSSNGSAVAVAASLCQFGMGEETVSSGRSPASNNGIVAYTPSRGLLSLRGNWPLFPTRDVVAPHTKSVADLFEVLNVLMRDDAETRGDFWRAQTAVELPLPSEHRPEDYRELATPGALVGTRLAVPRRFLGRDGDVPLEVHPDVLELWEVTRSRLEQAGAVVVETDFPLVDIYEGTSPAHERLDEFGELPDEWMVHEFTTLVAAAWDDFLRANGDPRLNRLAQVDPSEIFPLPTGALADRYPEVADNLNRYGDIFDVVRALPAALNPSGPELRAEETPGFSAALRRLEALRAELLESWLETEGFDAVVFPANADVGPSNADRDPAAADLAWRNGTHYSNGNLVIRHLGVPTVTTSMGTMRSTSMPVGVTFAGAAYSDLKLLSLAWDFERVRGDRPLPS</sequence>
<keyword evidence="2" id="KW-0378">Hydrolase</keyword>
<organism evidence="2 3">
    <name type="scientific">Leucobacter viscericola</name>
    <dbReference type="NCBI Taxonomy" id="2714935"/>
    <lineage>
        <taxon>Bacteria</taxon>
        <taxon>Bacillati</taxon>
        <taxon>Actinomycetota</taxon>
        <taxon>Actinomycetes</taxon>
        <taxon>Micrococcales</taxon>
        <taxon>Microbacteriaceae</taxon>
        <taxon>Leucobacter</taxon>
    </lineage>
</organism>
<dbReference type="EMBL" id="CP049863">
    <property type="protein sequence ID" value="QIK64886.1"/>
    <property type="molecule type" value="Genomic_DNA"/>
</dbReference>
<dbReference type="InterPro" id="IPR036928">
    <property type="entry name" value="AS_sf"/>
</dbReference>
<dbReference type="NCBIfam" id="NF005127">
    <property type="entry name" value="PRK06565.1"/>
    <property type="match status" value="1"/>
</dbReference>
<evidence type="ECO:0000259" key="1">
    <source>
        <dbReference type="Pfam" id="PF01425"/>
    </source>
</evidence>
<reference evidence="2 3" key="1">
    <citation type="submission" date="2020-03" db="EMBL/GenBank/DDBJ databases">
        <title>Leucobacter sp. nov., isolated from beetles.</title>
        <authorList>
            <person name="Hyun D.-W."/>
            <person name="Bae J.-W."/>
        </authorList>
    </citation>
    <scope>NUCLEOTIDE SEQUENCE [LARGE SCALE GENOMIC DNA]</scope>
    <source>
        <strain evidence="2 3">HDW9C</strain>
    </source>
</reference>
<dbReference type="AlphaFoldDB" id="A0A6G7XK71"/>
<dbReference type="SUPFAM" id="SSF75304">
    <property type="entry name" value="Amidase signature (AS) enzymes"/>
    <property type="match status" value="1"/>
</dbReference>
<protein>
    <submittedName>
        <fullName evidence="2">Amidase</fullName>
        <ecNumber evidence="2">3.5.1.4</ecNumber>
    </submittedName>
</protein>
<feature type="domain" description="Amidase" evidence="1">
    <location>
        <begin position="34"/>
        <end position="333"/>
    </location>
</feature>
<name>A0A6G7XK71_9MICO</name>
<dbReference type="PANTHER" id="PTHR42678:SF11">
    <property type="entry name" value="AMIDASE FAMILY PROTEIN"/>
    <property type="match status" value="1"/>
</dbReference>
<dbReference type="Pfam" id="PF01425">
    <property type="entry name" value="Amidase"/>
    <property type="match status" value="1"/>
</dbReference>
<accession>A0A6G7XK71</accession>
<dbReference type="EC" id="3.5.1.4" evidence="2"/>
<gene>
    <name evidence="2" type="ORF">G7068_13205</name>
</gene>
<dbReference type="Gene3D" id="3.90.1300.10">
    <property type="entry name" value="Amidase signature (AS) domain"/>
    <property type="match status" value="1"/>
</dbReference>
<keyword evidence="3" id="KW-1185">Reference proteome</keyword>
<dbReference type="KEGG" id="lvi:G7068_13205"/>
<dbReference type="GO" id="GO:0004040">
    <property type="term" value="F:amidase activity"/>
    <property type="evidence" value="ECO:0007669"/>
    <property type="project" value="UniProtKB-EC"/>
</dbReference>
<evidence type="ECO:0000313" key="2">
    <source>
        <dbReference type="EMBL" id="QIK64886.1"/>
    </source>
</evidence>
<dbReference type="PANTHER" id="PTHR42678">
    <property type="entry name" value="AMIDASE"/>
    <property type="match status" value="1"/>
</dbReference>